<evidence type="ECO:0000256" key="1">
    <source>
        <dbReference type="ARBA" id="ARBA00022630"/>
    </source>
</evidence>
<dbReference type="EMBL" id="JBBUTH010000008">
    <property type="protein sequence ID" value="MEK8051915.1"/>
    <property type="molecule type" value="Genomic_DNA"/>
</dbReference>
<dbReference type="EC" id="1.-.-.-" evidence="4"/>
<dbReference type="InterPro" id="IPR029039">
    <property type="entry name" value="Flavoprotein-like_sf"/>
</dbReference>
<keyword evidence="1" id="KW-0285">Flavoprotein</keyword>
<evidence type="ECO:0000256" key="2">
    <source>
        <dbReference type="ARBA" id="ARBA00022643"/>
    </source>
</evidence>
<dbReference type="Proteomes" id="UP001365405">
    <property type="component" value="Unassembled WGS sequence"/>
</dbReference>
<dbReference type="Pfam" id="PF02525">
    <property type="entry name" value="Flavodoxin_2"/>
    <property type="match status" value="1"/>
</dbReference>
<keyword evidence="5" id="KW-1185">Reference proteome</keyword>
<feature type="domain" description="Flavodoxin-like fold" evidence="3">
    <location>
        <begin position="6"/>
        <end position="163"/>
    </location>
</feature>
<dbReference type="GO" id="GO:0016491">
    <property type="term" value="F:oxidoreductase activity"/>
    <property type="evidence" value="ECO:0007669"/>
    <property type="project" value="UniProtKB-KW"/>
</dbReference>
<evidence type="ECO:0000259" key="3">
    <source>
        <dbReference type="Pfam" id="PF02525"/>
    </source>
</evidence>
<evidence type="ECO:0000313" key="5">
    <source>
        <dbReference type="Proteomes" id="UP001365405"/>
    </source>
</evidence>
<dbReference type="InterPro" id="IPR051796">
    <property type="entry name" value="ISF_SsuE-like"/>
</dbReference>
<dbReference type="Gene3D" id="3.40.50.360">
    <property type="match status" value="1"/>
</dbReference>
<gene>
    <name evidence="4" type="ORF">AACH10_16805</name>
</gene>
<dbReference type="SUPFAM" id="SSF52218">
    <property type="entry name" value="Flavoproteins"/>
    <property type="match status" value="1"/>
</dbReference>
<evidence type="ECO:0000313" key="4">
    <source>
        <dbReference type="EMBL" id="MEK8051915.1"/>
    </source>
</evidence>
<comment type="caution">
    <text evidence="4">The sequence shown here is derived from an EMBL/GenBank/DDBJ whole genome shotgun (WGS) entry which is preliminary data.</text>
</comment>
<keyword evidence="2" id="KW-0288">FMN</keyword>
<dbReference type="InterPro" id="IPR003680">
    <property type="entry name" value="Flavodoxin_fold"/>
</dbReference>
<reference evidence="4 5" key="1">
    <citation type="submission" date="2024-04" db="EMBL/GenBank/DDBJ databases">
        <title>Novel species of the genus Ideonella isolated from streams.</title>
        <authorList>
            <person name="Lu H."/>
        </authorList>
    </citation>
    <scope>NUCLEOTIDE SEQUENCE [LARGE SCALE GENOMIC DNA]</scope>
    <source>
        <strain evidence="4 5">DXS22W</strain>
    </source>
</reference>
<proteinExistence type="predicted"/>
<dbReference type="RefSeq" id="WP_341411609.1">
    <property type="nucleotide sequence ID" value="NZ_JBBUTH010000008.1"/>
</dbReference>
<accession>A0ABU9CMS4</accession>
<name>A0ABU9CMS4_9BURK</name>
<sequence length="193" mass="21146">MTTERHLLFLVASTREPGIEGNTEALARAAAAGLPADTRQTWRHLHGLSMPPFQDHRHDRGTYPMPDAAVPAERDLRGLLDDTLAATDLVFVAPVYWYSLPAELKLYLDHWSAFLRVPGLDFKARMAAKRFWLVTTSGNRPKAQPMIDSLRLCAEFCGAAWGGELWGQGGEPGKVRTDAAALAAAPGFLRLPG</sequence>
<organism evidence="4 5">
    <name type="scientific">Pseudaquabacterium inlustre</name>
    <dbReference type="NCBI Taxonomy" id="2984192"/>
    <lineage>
        <taxon>Bacteria</taxon>
        <taxon>Pseudomonadati</taxon>
        <taxon>Pseudomonadota</taxon>
        <taxon>Betaproteobacteria</taxon>
        <taxon>Burkholderiales</taxon>
        <taxon>Sphaerotilaceae</taxon>
        <taxon>Pseudaquabacterium</taxon>
    </lineage>
</organism>
<keyword evidence="4" id="KW-0560">Oxidoreductase</keyword>
<dbReference type="PANTHER" id="PTHR43278">
    <property type="entry name" value="NAD(P)H-DEPENDENT FMN-CONTAINING OXIDOREDUCTASE YWQN-RELATED"/>
    <property type="match status" value="1"/>
</dbReference>
<dbReference type="PANTHER" id="PTHR43278:SF4">
    <property type="entry name" value="NAD(P)H-DEPENDENT FMN-CONTAINING OXIDOREDUCTASE YWQN-RELATED"/>
    <property type="match status" value="1"/>
</dbReference>
<protein>
    <submittedName>
        <fullName evidence="4">NAD(P)H-dependent oxidoreductase</fullName>
        <ecNumber evidence="4">1.-.-.-</ecNumber>
    </submittedName>
</protein>